<accession>A0A1R4H9L1</accession>
<comment type="subcellular location">
    <subcellularLocation>
        <location evidence="1 10">Cell outer membrane</location>
    </subcellularLocation>
</comment>
<evidence type="ECO:0000256" key="5">
    <source>
        <dbReference type="ARBA" id="ARBA00022692"/>
    </source>
</evidence>
<evidence type="ECO:0000256" key="8">
    <source>
        <dbReference type="ARBA" id="ARBA00023136"/>
    </source>
</evidence>
<evidence type="ECO:0000256" key="9">
    <source>
        <dbReference type="ARBA" id="ARBA00023237"/>
    </source>
</evidence>
<evidence type="ECO:0000256" key="6">
    <source>
        <dbReference type="ARBA" id="ARBA00022729"/>
    </source>
</evidence>
<dbReference type="InterPro" id="IPR001775">
    <property type="entry name" value="GspD/PilQ"/>
</dbReference>
<organism evidence="15 16">
    <name type="scientific">Crenothrix polyspora</name>
    <dbReference type="NCBI Taxonomy" id="360316"/>
    <lineage>
        <taxon>Bacteria</taxon>
        <taxon>Pseudomonadati</taxon>
        <taxon>Pseudomonadota</taxon>
        <taxon>Gammaproteobacteria</taxon>
        <taxon>Methylococcales</taxon>
        <taxon>Crenotrichaceae</taxon>
        <taxon>Crenothrix</taxon>
    </lineage>
</organism>
<dbReference type="PANTHER" id="PTHR30332">
    <property type="entry name" value="PROBABLE GENERAL SECRETION PATHWAY PROTEIN D"/>
    <property type="match status" value="1"/>
</dbReference>
<evidence type="ECO:0000256" key="3">
    <source>
        <dbReference type="ARBA" id="ARBA00022448"/>
    </source>
</evidence>
<dbReference type="PRINTS" id="PR00811">
    <property type="entry name" value="BCTERIALGSPD"/>
</dbReference>
<dbReference type="InterPro" id="IPR050810">
    <property type="entry name" value="Bact_Secretion_Sys_Channel"/>
</dbReference>
<keyword evidence="4" id="KW-1134">Transmembrane beta strand</keyword>
<evidence type="ECO:0000259" key="14">
    <source>
        <dbReference type="Pfam" id="PF21305"/>
    </source>
</evidence>
<sequence>MEPMNNFKKLTTASYLVAVTIALSGCELLGPKPVPKMPLPPLAKEQYKQPVNYQELQNKPIATDQLRSKIELFPARNQFSETPPIAKHRRTMTNGVGTYSLNFDEADLGEVAKVILSDILGQNYVLSPKVAGKVTLNTTQPLAKEELLPTLEMVLRMNNAALVKDGKIFHIEPSTEALYTSDVSAGVGTKAGYQTRVVTIQNVGVQNIADIIKPLVRDKTILNVDATRNSMVLSGTPDELARIMDMVSTFDTDLLRGRSFALFSLAHVDPEKVIEELNAIFGKKGGKTDDNEFFRFIPIERMNAVLAITHQASYLRDIENWVFRLDKANTASGGGVNVYKVQHVDAVDLADQLNQIFGGGSGSSKKDKAGKVAPGQSSGDISNKDNSSSDSSLDSSSSPSSSSSSISKKSSKRSSSSSGSTGGAKVANVDDVKIVADEANNAVVVVSTPREYAIILPIIKQMDIMPLQVLIDATIADVTLTDNLKYGIQWYLNNNKTIEAPTTPGADWMNFAAGAAGAIGGAHPAGLAYSFLSKSGDIRMVLNAEANNNNVNVLSSPSLMVLNNQEAAISVGDEITLSGGTVSTVGNSSQNNIQRKTGVKLKIKPRVNANGMVILDIEQSIEDVGPQRDNAPNPDILVREINSSVAVQSGETLVLGGLIRESNTNAKGGIPFLHRLPLIGPLFGSTDINKKRTELVVLITPRVVRTQQDTRVVTDEFRRKLTGMYEDPNAAPTKKEWYIRD</sequence>
<feature type="region of interest" description="Disordered" evidence="11">
    <location>
        <begin position="360"/>
        <end position="425"/>
    </location>
</feature>
<keyword evidence="16" id="KW-1185">Reference proteome</keyword>
<dbReference type="PANTHER" id="PTHR30332:SF25">
    <property type="entry name" value="SECRETIN XPSD"/>
    <property type="match status" value="1"/>
</dbReference>
<feature type="domain" description="NolW-like" evidence="13">
    <location>
        <begin position="195"/>
        <end position="252"/>
    </location>
</feature>
<keyword evidence="6" id="KW-0732">Signal</keyword>
<keyword evidence="3 10" id="KW-0813">Transport</keyword>
<evidence type="ECO:0000256" key="10">
    <source>
        <dbReference type="RuleBase" id="RU004004"/>
    </source>
</evidence>
<feature type="compositionally biased region" description="Low complexity" evidence="11">
    <location>
        <begin position="377"/>
        <end position="419"/>
    </location>
</feature>
<dbReference type="GO" id="GO:0015628">
    <property type="term" value="P:protein secretion by the type II secretion system"/>
    <property type="evidence" value="ECO:0007669"/>
    <property type="project" value="InterPro"/>
</dbReference>
<protein>
    <submittedName>
        <fullName evidence="15">Type II secretion system protein D</fullName>
    </submittedName>
</protein>
<dbReference type="InterPro" id="IPR049371">
    <property type="entry name" value="GspD-like_N0"/>
</dbReference>
<feature type="domain" description="NolW-like" evidence="13">
    <location>
        <begin position="337"/>
        <end position="467"/>
    </location>
</feature>
<proteinExistence type="inferred from homology"/>
<evidence type="ECO:0000313" key="15">
    <source>
        <dbReference type="EMBL" id="SJM92899.1"/>
    </source>
</evidence>
<feature type="domain" description="Type II/III secretion system secretin-like" evidence="12">
    <location>
        <begin position="547"/>
        <end position="705"/>
    </location>
</feature>
<dbReference type="InterPro" id="IPR005644">
    <property type="entry name" value="NolW-like"/>
</dbReference>
<dbReference type="PRINTS" id="PR01032">
    <property type="entry name" value="PHAGEIV"/>
</dbReference>
<keyword evidence="5" id="KW-0812">Transmembrane</keyword>
<name>A0A1R4H9L1_9GAMM</name>
<keyword evidence="7" id="KW-0653">Protein transport</keyword>
<gene>
    <name evidence="15" type="primary">xpsD</name>
    <name evidence="15" type="ORF">CRENPOLYSF2_2990014</name>
</gene>
<evidence type="ECO:0000256" key="1">
    <source>
        <dbReference type="ARBA" id="ARBA00004442"/>
    </source>
</evidence>
<evidence type="ECO:0000256" key="11">
    <source>
        <dbReference type="SAM" id="MobiDB-lite"/>
    </source>
</evidence>
<evidence type="ECO:0000256" key="7">
    <source>
        <dbReference type="ARBA" id="ARBA00022927"/>
    </source>
</evidence>
<dbReference type="NCBIfam" id="TIGR02517">
    <property type="entry name" value="type_II_gspD"/>
    <property type="match status" value="1"/>
</dbReference>
<dbReference type="Pfam" id="PF03958">
    <property type="entry name" value="Secretin_N"/>
    <property type="match status" value="2"/>
</dbReference>
<dbReference type="Pfam" id="PF21305">
    <property type="entry name" value="type_II_gspD_N0"/>
    <property type="match status" value="1"/>
</dbReference>
<dbReference type="GO" id="GO:0009279">
    <property type="term" value="C:cell outer membrane"/>
    <property type="evidence" value="ECO:0007669"/>
    <property type="project" value="UniProtKB-SubCell"/>
</dbReference>
<keyword evidence="9" id="KW-0998">Cell outer membrane</keyword>
<keyword evidence="8" id="KW-0472">Membrane</keyword>
<evidence type="ECO:0000313" key="16">
    <source>
        <dbReference type="Proteomes" id="UP000195442"/>
    </source>
</evidence>
<dbReference type="Proteomes" id="UP000195442">
    <property type="component" value="Unassembled WGS sequence"/>
</dbReference>
<dbReference type="InterPro" id="IPR013356">
    <property type="entry name" value="T2SS_GspD"/>
</dbReference>
<feature type="domain" description="GspD-like N0" evidence="14">
    <location>
        <begin position="101"/>
        <end position="170"/>
    </location>
</feature>
<evidence type="ECO:0000259" key="12">
    <source>
        <dbReference type="Pfam" id="PF00263"/>
    </source>
</evidence>
<dbReference type="Gene3D" id="3.30.1370.120">
    <property type="match status" value="2"/>
</dbReference>
<dbReference type="GO" id="GO:0015627">
    <property type="term" value="C:type II protein secretion system complex"/>
    <property type="evidence" value="ECO:0007669"/>
    <property type="project" value="InterPro"/>
</dbReference>
<reference evidence="16" key="1">
    <citation type="submission" date="2017-02" db="EMBL/GenBank/DDBJ databases">
        <authorList>
            <person name="Daims H."/>
        </authorList>
    </citation>
    <scope>NUCLEOTIDE SEQUENCE [LARGE SCALE GENOMIC DNA]</scope>
</reference>
<comment type="similarity">
    <text evidence="2">Belongs to the bacterial secretin family. GSP D subfamily.</text>
</comment>
<evidence type="ECO:0000256" key="4">
    <source>
        <dbReference type="ARBA" id="ARBA00022452"/>
    </source>
</evidence>
<dbReference type="InterPro" id="IPR038591">
    <property type="entry name" value="NolW-like_sf"/>
</dbReference>
<evidence type="ECO:0000259" key="13">
    <source>
        <dbReference type="Pfam" id="PF03958"/>
    </source>
</evidence>
<evidence type="ECO:0000256" key="2">
    <source>
        <dbReference type="ARBA" id="ARBA00006980"/>
    </source>
</evidence>
<dbReference type="InterPro" id="IPR004846">
    <property type="entry name" value="T2SS/T3SS_dom"/>
</dbReference>
<dbReference type="AlphaFoldDB" id="A0A1R4H9L1"/>
<dbReference type="EMBL" id="FUKJ01000222">
    <property type="protein sequence ID" value="SJM92899.1"/>
    <property type="molecule type" value="Genomic_DNA"/>
</dbReference>
<dbReference type="Pfam" id="PF00263">
    <property type="entry name" value="Secretin"/>
    <property type="match status" value="1"/>
</dbReference>